<keyword evidence="2" id="KW-0812">Transmembrane</keyword>
<accession>A0A318KE37</accession>
<dbReference type="PROSITE" id="PS51257">
    <property type="entry name" value="PROKAR_LIPOPROTEIN"/>
    <property type="match status" value="1"/>
</dbReference>
<feature type="transmembrane region" description="Helical" evidence="2">
    <location>
        <begin position="15"/>
        <end position="38"/>
    </location>
</feature>
<feature type="region of interest" description="Disordered" evidence="1">
    <location>
        <begin position="364"/>
        <end position="401"/>
    </location>
</feature>
<keyword evidence="2" id="KW-1133">Transmembrane helix</keyword>
<organism evidence="3 4">
    <name type="scientific">Nocardia tenerifensis</name>
    <dbReference type="NCBI Taxonomy" id="228006"/>
    <lineage>
        <taxon>Bacteria</taxon>
        <taxon>Bacillati</taxon>
        <taxon>Actinomycetota</taxon>
        <taxon>Actinomycetes</taxon>
        <taxon>Mycobacteriales</taxon>
        <taxon>Nocardiaceae</taxon>
        <taxon>Nocardia</taxon>
    </lineage>
</organism>
<protein>
    <submittedName>
        <fullName evidence="3">Uncharacterized protein</fullName>
    </submittedName>
</protein>
<dbReference type="AlphaFoldDB" id="A0A318KE37"/>
<gene>
    <name evidence="3" type="ORF">DFR70_101607</name>
</gene>
<evidence type="ECO:0000313" key="3">
    <source>
        <dbReference type="EMBL" id="PXX71185.1"/>
    </source>
</evidence>
<dbReference type="OrthoDB" id="4507762at2"/>
<proteinExistence type="predicted"/>
<dbReference type="RefSeq" id="WP_051187287.1">
    <property type="nucleotide sequence ID" value="NZ_QJKF01000001.1"/>
</dbReference>
<dbReference type="Proteomes" id="UP000247569">
    <property type="component" value="Unassembled WGS sequence"/>
</dbReference>
<keyword evidence="4" id="KW-1185">Reference proteome</keyword>
<name>A0A318KE37_9NOCA</name>
<evidence type="ECO:0000313" key="4">
    <source>
        <dbReference type="Proteomes" id="UP000247569"/>
    </source>
</evidence>
<reference evidence="3 4" key="1">
    <citation type="submission" date="2018-05" db="EMBL/GenBank/DDBJ databases">
        <title>Genomic Encyclopedia of Type Strains, Phase IV (KMG-IV): sequencing the most valuable type-strain genomes for metagenomic binning, comparative biology and taxonomic classification.</title>
        <authorList>
            <person name="Goeker M."/>
        </authorList>
    </citation>
    <scope>NUCLEOTIDE SEQUENCE [LARGE SCALE GENOMIC DNA]</scope>
    <source>
        <strain evidence="3 4">DSM 44704</strain>
    </source>
</reference>
<sequence>MDSEDRETQTPSRVVTAWTVGLGCVAIVACGVIVGGLLHEREPELTTAPVVATSTSAAEEPPDLPYITPPVVFPTQIPGCPVVEPPRDGAGMSFISADHSVYDNPDYPWFSGPKAVDMSQALRDALPRDVAIGFAPVEQSLLFEPIFDPETEPGETHDFGGWTTAHATLTRGGKWGTLMVSVKQSTAPIPPCVAGDLDERRHLADGTTVDVHDTWHELGGVRTLTHSAYAYLPDGTVVTTSASDDGRDDAKPSGKVPLTVDELAAMATAPGLRVTAPVPPGTPDVPESCNTGTESGGTIDEAVARRLDAVLAGIPLDGLSLDRPLGGLRPAGYLSSGVCQAVRVTTPGQRSRLNVGIAVGQKIPVDPPVGHGTSRTLPDGTVVENQESHSMKSSNEQGPPAVEEATRTVTVTHRSGTLVRVSSSAEYPEAPLPFDRLEAIAVTPGLEVK</sequence>
<evidence type="ECO:0000256" key="1">
    <source>
        <dbReference type="SAM" id="MobiDB-lite"/>
    </source>
</evidence>
<evidence type="ECO:0000256" key="2">
    <source>
        <dbReference type="SAM" id="Phobius"/>
    </source>
</evidence>
<keyword evidence="2" id="KW-0472">Membrane</keyword>
<dbReference type="EMBL" id="QJKF01000001">
    <property type="protein sequence ID" value="PXX71185.1"/>
    <property type="molecule type" value="Genomic_DNA"/>
</dbReference>
<feature type="region of interest" description="Disordered" evidence="1">
    <location>
        <begin position="273"/>
        <end position="295"/>
    </location>
</feature>
<comment type="caution">
    <text evidence="3">The sequence shown here is derived from an EMBL/GenBank/DDBJ whole genome shotgun (WGS) entry which is preliminary data.</text>
</comment>